<dbReference type="Gene3D" id="3.40.190.120">
    <property type="entry name" value="Osmoprotection protein (prox), domain 2"/>
    <property type="match status" value="1"/>
</dbReference>
<evidence type="ECO:0000313" key="3">
    <source>
        <dbReference type="EMBL" id="SFA38847.1"/>
    </source>
</evidence>
<dbReference type="EMBL" id="FOJN01000001">
    <property type="protein sequence ID" value="SFA38847.1"/>
    <property type="molecule type" value="Genomic_DNA"/>
</dbReference>
<evidence type="ECO:0000259" key="2">
    <source>
        <dbReference type="Pfam" id="PF04069"/>
    </source>
</evidence>
<feature type="signal peptide" evidence="1">
    <location>
        <begin position="1"/>
        <end position="19"/>
    </location>
</feature>
<gene>
    <name evidence="3" type="ORF">SAMN05444374_101199</name>
</gene>
<dbReference type="CDD" id="cd13611">
    <property type="entry name" value="PBP2_YehZ"/>
    <property type="match status" value="1"/>
</dbReference>
<dbReference type="Pfam" id="PF04069">
    <property type="entry name" value="OpuAC"/>
    <property type="match status" value="1"/>
</dbReference>
<dbReference type="PROSITE" id="PS51257">
    <property type="entry name" value="PROKAR_LIPOPROTEIN"/>
    <property type="match status" value="1"/>
</dbReference>
<name>A0A1I0SHC1_9NOCA</name>
<dbReference type="GO" id="GO:0043190">
    <property type="term" value="C:ATP-binding cassette (ABC) transporter complex"/>
    <property type="evidence" value="ECO:0007669"/>
    <property type="project" value="InterPro"/>
</dbReference>
<dbReference type="OrthoDB" id="9781705at2"/>
<dbReference type="GO" id="GO:0022857">
    <property type="term" value="F:transmembrane transporter activity"/>
    <property type="evidence" value="ECO:0007669"/>
    <property type="project" value="InterPro"/>
</dbReference>
<dbReference type="RefSeq" id="WP_068365510.1">
    <property type="nucleotide sequence ID" value="NZ_FOJN01000001.1"/>
</dbReference>
<proteinExistence type="predicted"/>
<organism evidence="3 4">
    <name type="scientific">Rhodococcoides kroppenstedtii</name>
    <dbReference type="NCBI Taxonomy" id="293050"/>
    <lineage>
        <taxon>Bacteria</taxon>
        <taxon>Bacillati</taxon>
        <taxon>Actinomycetota</taxon>
        <taxon>Actinomycetes</taxon>
        <taxon>Mycobacteriales</taxon>
        <taxon>Nocardiaceae</taxon>
        <taxon>Rhodococcoides</taxon>
    </lineage>
</organism>
<dbReference type="GeneID" id="85484264"/>
<accession>A0A1I0SHC1</accession>
<feature type="domain" description="ABC-type glycine betaine transport system substrate-binding" evidence="2">
    <location>
        <begin position="48"/>
        <end position="315"/>
    </location>
</feature>
<dbReference type="Proteomes" id="UP000182054">
    <property type="component" value="Unassembled WGS sequence"/>
</dbReference>
<keyword evidence="1" id="KW-0732">Signal</keyword>
<reference evidence="3 4" key="1">
    <citation type="submission" date="2016-10" db="EMBL/GenBank/DDBJ databases">
        <authorList>
            <person name="de Groot N.N."/>
        </authorList>
    </citation>
    <scope>NUCLEOTIDE SEQUENCE [LARGE SCALE GENOMIC DNA]</scope>
    <source>
        <strain evidence="3 4">DSM 44908</strain>
    </source>
</reference>
<protein>
    <submittedName>
        <fullName evidence="3">Osmoprotectant transport system substrate-binding protein</fullName>
    </submittedName>
</protein>
<evidence type="ECO:0000313" key="4">
    <source>
        <dbReference type="Proteomes" id="UP000182054"/>
    </source>
</evidence>
<sequence length="327" mass="34647">MRRITRLFAALGASSLLLAGCGLQSGSAVPLDVGPGSITAQPGLEGAELTVGSKDFTEQIVLGYILEFALEAAGANVRDLTNISGSNSTRQAMISGQVDLAYEYTGTGWINYLGNETPIADATAQFDAVRDADEENGIVWVNPAPMDNTYALAMNQQTAEATGVKTLSDYAALANSDPAAASVCVETEFNSRQDGFPGLAATYGFDANAVPRQILQTGVIYQATAEGSQCKFGEVFTTDGRIKGLNLVVVEDDKSFFPRYNATVTMRQEVADRYPEIAEITAPVSAALTNDAITELNKEVDVDGREPAEVARDWMVQEGFVTVGGAD</sequence>
<feature type="chain" id="PRO_5038654228" evidence="1">
    <location>
        <begin position="20"/>
        <end position="327"/>
    </location>
</feature>
<dbReference type="Gene3D" id="3.40.190.10">
    <property type="entry name" value="Periplasmic binding protein-like II"/>
    <property type="match status" value="1"/>
</dbReference>
<dbReference type="AlphaFoldDB" id="A0A1I0SHC1"/>
<dbReference type="SUPFAM" id="SSF53850">
    <property type="entry name" value="Periplasmic binding protein-like II"/>
    <property type="match status" value="1"/>
</dbReference>
<dbReference type="InterPro" id="IPR007210">
    <property type="entry name" value="ABC_Gly_betaine_transp_sub-bd"/>
</dbReference>
<evidence type="ECO:0000256" key="1">
    <source>
        <dbReference type="SAM" id="SignalP"/>
    </source>
</evidence>